<dbReference type="InterPro" id="IPR019301">
    <property type="entry name" value="Flagellar_prot_FlgJ_N"/>
</dbReference>
<evidence type="ECO:0000259" key="1">
    <source>
        <dbReference type="Pfam" id="PF10135"/>
    </source>
</evidence>
<keyword evidence="2" id="KW-0966">Cell projection</keyword>
<reference evidence="2 3" key="1">
    <citation type="submission" date="2019-12" db="EMBL/GenBank/DDBJ databases">
        <title>Genomic-based taxomic classification of the family Erythrobacteraceae.</title>
        <authorList>
            <person name="Xu L."/>
        </authorList>
    </citation>
    <scope>NUCLEOTIDE SEQUENCE [LARGE SCALE GENOMIC DNA]</scope>
    <source>
        <strain evidence="2 3">M0322</strain>
    </source>
</reference>
<organism evidence="2 3">
    <name type="scientific">Alteraurantiacibacter buctensis</name>
    <dbReference type="NCBI Taxonomy" id="1503981"/>
    <lineage>
        <taxon>Bacteria</taxon>
        <taxon>Pseudomonadati</taxon>
        <taxon>Pseudomonadota</taxon>
        <taxon>Alphaproteobacteria</taxon>
        <taxon>Sphingomonadales</taxon>
        <taxon>Erythrobacteraceae</taxon>
        <taxon>Alteraurantiacibacter</taxon>
    </lineage>
</organism>
<keyword evidence="2" id="KW-0282">Flagellum</keyword>
<dbReference type="AlphaFoldDB" id="A0A844YYI6"/>
<dbReference type="RefSeq" id="WP_160771090.1">
    <property type="nucleotide sequence ID" value="NZ_WTYV01000002.1"/>
</dbReference>
<dbReference type="Pfam" id="PF10135">
    <property type="entry name" value="Rod-binding"/>
    <property type="match status" value="1"/>
</dbReference>
<evidence type="ECO:0000313" key="2">
    <source>
        <dbReference type="EMBL" id="MXO71147.1"/>
    </source>
</evidence>
<name>A0A844YYI6_9SPHN</name>
<keyword evidence="2" id="KW-0969">Cilium</keyword>
<comment type="caution">
    <text evidence="2">The sequence shown here is derived from an EMBL/GenBank/DDBJ whole genome shotgun (WGS) entry which is preliminary data.</text>
</comment>
<gene>
    <name evidence="2" type="ORF">GRI99_05785</name>
</gene>
<dbReference type="OrthoDB" id="8481704at2"/>
<protein>
    <submittedName>
        <fullName evidence="2">Flagellar biosynthesis protein FlgJ</fullName>
    </submittedName>
</protein>
<keyword evidence="3" id="KW-1185">Reference proteome</keyword>
<proteinExistence type="predicted"/>
<evidence type="ECO:0000313" key="3">
    <source>
        <dbReference type="Proteomes" id="UP000466966"/>
    </source>
</evidence>
<dbReference type="EMBL" id="WTYV01000002">
    <property type="protein sequence ID" value="MXO71147.1"/>
    <property type="molecule type" value="Genomic_DNA"/>
</dbReference>
<sequence length="113" mass="11633">MTLISSLSTGAIATGAIAVPAGSSSEELKQAAQAFEAIFLRQMLASARAADFGGDELFGGPGLEQFETMRDEHLADVASRQGVFGLAEAIERQVTAMQPQTYVSPASNPTGGG</sequence>
<dbReference type="Proteomes" id="UP000466966">
    <property type="component" value="Unassembled WGS sequence"/>
</dbReference>
<feature type="domain" description="Flagellar protein FlgJ N-terminal" evidence="1">
    <location>
        <begin position="46"/>
        <end position="93"/>
    </location>
</feature>
<accession>A0A844YYI6</accession>